<dbReference type="CDD" id="cd14014">
    <property type="entry name" value="STKc_PknB_like"/>
    <property type="match status" value="1"/>
</dbReference>
<dbReference type="eggNOG" id="COG0515">
    <property type="taxonomic scope" value="Bacteria"/>
</dbReference>
<dbReference type="PANTHER" id="PTHR43289">
    <property type="entry name" value="MITOGEN-ACTIVATED PROTEIN KINASE KINASE KINASE 20-RELATED"/>
    <property type="match status" value="1"/>
</dbReference>
<keyword evidence="1" id="KW-0808">Transferase</keyword>
<organism evidence="7 8">
    <name type="scientific">Stigmatella aurantiaca (strain DW4/3-1)</name>
    <dbReference type="NCBI Taxonomy" id="378806"/>
    <lineage>
        <taxon>Bacteria</taxon>
        <taxon>Pseudomonadati</taxon>
        <taxon>Myxococcota</taxon>
        <taxon>Myxococcia</taxon>
        <taxon>Myxococcales</taxon>
        <taxon>Cystobacterineae</taxon>
        <taxon>Archangiaceae</taxon>
        <taxon>Stigmatella</taxon>
    </lineage>
</organism>
<gene>
    <name evidence="7" type="ordered locus">STAUR_7024</name>
</gene>
<dbReference type="STRING" id="378806.STAUR_7024"/>
<evidence type="ECO:0000256" key="5">
    <source>
        <dbReference type="SAM" id="MobiDB-lite"/>
    </source>
</evidence>
<proteinExistence type="predicted"/>
<dbReference type="PANTHER" id="PTHR43289:SF34">
    <property type="entry name" value="SERINE_THREONINE-PROTEIN KINASE YBDM-RELATED"/>
    <property type="match status" value="1"/>
</dbReference>
<dbReference type="GO" id="GO:0004674">
    <property type="term" value="F:protein serine/threonine kinase activity"/>
    <property type="evidence" value="ECO:0007669"/>
    <property type="project" value="TreeGrafter"/>
</dbReference>
<dbReference type="HOGENOM" id="CLU_028595_1_0_7"/>
<keyword evidence="2" id="KW-0547">Nucleotide-binding</keyword>
<evidence type="ECO:0000256" key="4">
    <source>
        <dbReference type="ARBA" id="ARBA00022840"/>
    </source>
</evidence>
<keyword evidence="3 7" id="KW-0418">Kinase</keyword>
<protein>
    <submittedName>
        <fullName evidence="7">Protein kinase</fullName>
    </submittedName>
</protein>
<dbReference type="KEGG" id="sur:STAUR_7024"/>
<dbReference type="AlphaFoldDB" id="E3FW59"/>
<dbReference type="Gene3D" id="3.30.200.20">
    <property type="entry name" value="Phosphorylase Kinase, domain 1"/>
    <property type="match status" value="1"/>
</dbReference>
<evidence type="ECO:0000259" key="6">
    <source>
        <dbReference type="PROSITE" id="PS50011"/>
    </source>
</evidence>
<reference evidence="7 8" key="1">
    <citation type="journal article" date="2011" name="Mol. Biol. Evol.">
        <title>Comparative genomic analysis of fruiting body formation in Myxococcales.</title>
        <authorList>
            <person name="Huntley S."/>
            <person name="Hamann N."/>
            <person name="Wegener-Feldbrugge S."/>
            <person name="Treuner-Lange A."/>
            <person name="Kube M."/>
            <person name="Reinhardt R."/>
            <person name="Klages S."/>
            <person name="Muller R."/>
            <person name="Ronning C.M."/>
            <person name="Nierman W.C."/>
            <person name="Sogaard-Andersen L."/>
        </authorList>
    </citation>
    <scope>NUCLEOTIDE SEQUENCE [LARGE SCALE GENOMIC DNA]</scope>
    <source>
        <strain evidence="7 8">DW4/3-1</strain>
    </source>
</reference>
<dbReference type="Proteomes" id="UP000001351">
    <property type="component" value="Chromosome"/>
</dbReference>
<sequence>MDKLSPLTLPSGTVLGTWQLEERAGYGAYGAVYRAHRVGQRAPQPVALKLALYSSDPRFEREAELLARVQHPNVPRLLGQGTWKGGHWNTLHPYLVMDWVEGHRLYGWAQQHPLTSRQALRILAQVARALEATHARQGLHRDVKGGNILVGPQGQAFLMDFGCGTWAGAAPLTREALAPGTRPYRSPQALRFHWNHLRSANAHYEATPADDVYALGVTAYHLCTGTYPPPATDPTIPGDDERDTLAVLVPPSQLVPLAPALESLILRMLSDNPLERGSAAELAAAMEKAAAGPGDGLDTPLRPSPPIAPSVGAHPSVSLPRHEGLIPLSLLPVAVGLLVLCSEHLDVRALWPHTSDSQDGGTGGVADAAVEAFPFSSEPMEPKPRGLSLDMPKEPLPGQRRPPCPRPQIGIRGGCWFELRATPPCGEGAYAWKDACYSPVPAPQRPNTSDKP</sequence>
<dbReference type="EMBL" id="CP002271">
    <property type="protein sequence ID" value="ADO74780.1"/>
    <property type="molecule type" value="Genomic_DNA"/>
</dbReference>
<dbReference type="Pfam" id="PF00069">
    <property type="entry name" value="Pkinase"/>
    <property type="match status" value="1"/>
</dbReference>
<dbReference type="RefSeq" id="WP_013377618.1">
    <property type="nucleotide sequence ID" value="NC_014623.1"/>
</dbReference>
<evidence type="ECO:0000313" key="8">
    <source>
        <dbReference type="Proteomes" id="UP000001351"/>
    </source>
</evidence>
<evidence type="ECO:0000256" key="3">
    <source>
        <dbReference type="ARBA" id="ARBA00022777"/>
    </source>
</evidence>
<keyword evidence="4" id="KW-0067">ATP-binding</keyword>
<dbReference type="InterPro" id="IPR011009">
    <property type="entry name" value="Kinase-like_dom_sf"/>
</dbReference>
<dbReference type="SMART" id="SM00220">
    <property type="entry name" value="S_TKc"/>
    <property type="match status" value="1"/>
</dbReference>
<dbReference type="OrthoDB" id="5523198at2"/>
<feature type="domain" description="Protein kinase" evidence="6">
    <location>
        <begin position="18"/>
        <end position="289"/>
    </location>
</feature>
<dbReference type="Gene3D" id="1.10.510.10">
    <property type="entry name" value="Transferase(Phosphotransferase) domain 1"/>
    <property type="match status" value="1"/>
</dbReference>
<name>E3FW59_STIAD</name>
<dbReference type="PROSITE" id="PS50011">
    <property type="entry name" value="PROTEIN_KINASE_DOM"/>
    <property type="match status" value="1"/>
</dbReference>
<dbReference type="SUPFAM" id="SSF56112">
    <property type="entry name" value="Protein kinase-like (PK-like)"/>
    <property type="match status" value="1"/>
</dbReference>
<dbReference type="InterPro" id="IPR000719">
    <property type="entry name" value="Prot_kinase_dom"/>
</dbReference>
<evidence type="ECO:0000256" key="1">
    <source>
        <dbReference type="ARBA" id="ARBA00022679"/>
    </source>
</evidence>
<dbReference type="GO" id="GO:0005524">
    <property type="term" value="F:ATP binding"/>
    <property type="evidence" value="ECO:0007669"/>
    <property type="project" value="UniProtKB-KW"/>
</dbReference>
<evidence type="ECO:0000313" key="7">
    <source>
        <dbReference type="EMBL" id="ADO74780.1"/>
    </source>
</evidence>
<accession>E3FW59</accession>
<evidence type="ECO:0000256" key="2">
    <source>
        <dbReference type="ARBA" id="ARBA00022741"/>
    </source>
</evidence>
<keyword evidence="8" id="KW-1185">Reference proteome</keyword>
<feature type="region of interest" description="Disordered" evidence="5">
    <location>
        <begin position="376"/>
        <end position="405"/>
    </location>
</feature>